<name>A0A1Y2DHW9_9PEZI</name>
<dbReference type="EMBL" id="MCFJ01000015">
    <property type="protein sequence ID" value="ORY58843.1"/>
    <property type="molecule type" value="Genomic_DNA"/>
</dbReference>
<gene>
    <name evidence="11" type="ORF">BCR38DRAFT_446762</name>
</gene>
<evidence type="ECO:0000256" key="3">
    <source>
        <dbReference type="ARBA" id="ARBA00022617"/>
    </source>
</evidence>
<evidence type="ECO:0000256" key="1">
    <source>
        <dbReference type="ARBA" id="ARBA00001971"/>
    </source>
</evidence>
<accession>A0A1Y2DHW9</accession>
<evidence type="ECO:0000256" key="7">
    <source>
        <dbReference type="ARBA" id="ARBA00023033"/>
    </source>
</evidence>
<evidence type="ECO:0000256" key="6">
    <source>
        <dbReference type="ARBA" id="ARBA00023004"/>
    </source>
</evidence>
<dbReference type="CDD" id="cd11062">
    <property type="entry name" value="CYP58-like"/>
    <property type="match status" value="1"/>
</dbReference>
<dbReference type="PRINTS" id="PR00385">
    <property type="entry name" value="P450"/>
</dbReference>
<dbReference type="OrthoDB" id="3945418at2759"/>
<dbReference type="Gene3D" id="1.10.630.10">
    <property type="entry name" value="Cytochrome P450"/>
    <property type="match status" value="1"/>
</dbReference>
<dbReference type="GO" id="GO:0016705">
    <property type="term" value="F:oxidoreductase activity, acting on paired donors, with incorporation or reduction of molecular oxygen"/>
    <property type="evidence" value="ECO:0007669"/>
    <property type="project" value="InterPro"/>
</dbReference>
<feature type="binding site" description="axial binding residue" evidence="8">
    <location>
        <position position="463"/>
    </location>
    <ligand>
        <name>heme</name>
        <dbReference type="ChEBI" id="CHEBI:30413"/>
    </ligand>
    <ligandPart>
        <name>Fe</name>
        <dbReference type="ChEBI" id="CHEBI:18248"/>
    </ligandPart>
</feature>
<dbReference type="InterPro" id="IPR001128">
    <property type="entry name" value="Cyt_P450"/>
</dbReference>
<keyword evidence="6 8" id="KW-0408">Iron</keyword>
<reference evidence="11 12" key="1">
    <citation type="submission" date="2016-07" db="EMBL/GenBank/DDBJ databases">
        <title>Pervasive Adenine N6-methylation of Active Genes in Fungi.</title>
        <authorList>
            <consortium name="DOE Joint Genome Institute"/>
            <person name="Mondo S.J."/>
            <person name="Dannebaum R.O."/>
            <person name="Kuo R.C."/>
            <person name="Labutti K."/>
            <person name="Haridas S."/>
            <person name="Kuo A."/>
            <person name="Salamov A."/>
            <person name="Ahrendt S.R."/>
            <person name="Lipzen A."/>
            <person name="Sullivan W."/>
            <person name="Andreopoulos W.B."/>
            <person name="Clum A."/>
            <person name="Lindquist E."/>
            <person name="Daum C."/>
            <person name="Ramamoorthy G.K."/>
            <person name="Gryganskyi A."/>
            <person name="Culley D."/>
            <person name="Magnuson J.K."/>
            <person name="James T.Y."/>
            <person name="O'Malley M.A."/>
            <person name="Stajich J.E."/>
            <person name="Spatafora J.W."/>
            <person name="Visel A."/>
            <person name="Grigoriev I.V."/>
        </authorList>
    </citation>
    <scope>NUCLEOTIDE SEQUENCE [LARGE SCALE GENOMIC DNA]</scope>
    <source>
        <strain evidence="11 12">CBS 129021</strain>
    </source>
</reference>
<keyword evidence="12" id="KW-1185">Reference proteome</keyword>
<dbReference type="Pfam" id="PF00067">
    <property type="entry name" value="p450"/>
    <property type="match status" value="1"/>
</dbReference>
<comment type="similarity">
    <text evidence="2 9">Belongs to the cytochrome P450 family.</text>
</comment>
<dbReference type="GO" id="GO:0005506">
    <property type="term" value="F:iron ion binding"/>
    <property type="evidence" value="ECO:0007669"/>
    <property type="project" value="InterPro"/>
</dbReference>
<dbReference type="InParanoid" id="A0A1Y2DHW9"/>
<comment type="caution">
    <text evidence="11">The sequence shown here is derived from an EMBL/GenBank/DDBJ whole genome shotgun (WGS) entry which is preliminary data.</text>
</comment>
<evidence type="ECO:0000256" key="10">
    <source>
        <dbReference type="SAM" id="Phobius"/>
    </source>
</evidence>
<dbReference type="InterPro" id="IPR050121">
    <property type="entry name" value="Cytochrome_P450_monoxygenase"/>
</dbReference>
<dbReference type="PRINTS" id="PR00463">
    <property type="entry name" value="EP450I"/>
</dbReference>
<dbReference type="InterPro" id="IPR002401">
    <property type="entry name" value="Cyt_P450_E_grp-I"/>
</dbReference>
<dbReference type="GO" id="GO:0004497">
    <property type="term" value="F:monooxygenase activity"/>
    <property type="evidence" value="ECO:0007669"/>
    <property type="project" value="UniProtKB-KW"/>
</dbReference>
<evidence type="ECO:0000313" key="11">
    <source>
        <dbReference type="EMBL" id="ORY58843.1"/>
    </source>
</evidence>
<evidence type="ECO:0000313" key="12">
    <source>
        <dbReference type="Proteomes" id="UP000193689"/>
    </source>
</evidence>
<dbReference type="InterPro" id="IPR036396">
    <property type="entry name" value="Cyt_P450_sf"/>
</dbReference>
<dbReference type="PANTHER" id="PTHR24305">
    <property type="entry name" value="CYTOCHROME P450"/>
    <property type="match status" value="1"/>
</dbReference>
<evidence type="ECO:0000256" key="4">
    <source>
        <dbReference type="ARBA" id="ARBA00022723"/>
    </source>
</evidence>
<dbReference type="GO" id="GO:0020037">
    <property type="term" value="F:heme binding"/>
    <property type="evidence" value="ECO:0007669"/>
    <property type="project" value="InterPro"/>
</dbReference>
<evidence type="ECO:0000256" key="5">
    <source>
        <dbReference type="ARBA" id="ARBA00023002"/>
    </source>
</evidence>
<keyword evidence="7 9" id="KW-0503">Monooxygenase</keyword>
<protein>
    <submittedName>
        <fullName evidence="11">Putative cytochrome P450</fullName>
    </submittedName>
</protein>
<keyword evidence="4 8" id="KW-0479">Metal-binding</keyword>
<keyword evidence="5 9" id="KW-0560">Oxidoreductase</keyword>
<keyword evidence="10" id="KW-0812">Transmembrane</keyword>
<dbReference type="SUPFAM" id="SSF48264">
    <property type="entry name" value="Cytochrome P450"/>
    <property type="match status" value="1"/>
</dbReference>
<dbReference type="RefSeq" id="XP_040711655.1">
    <property type="nucleotide sequence ID" value="XM_040861113.1"/>
</dbReference>
<proteinExistence type="inferred from homology"/>
<keyword evidence="10" id="KW-1133">Transmembrane helix</keyword>
<sequence length="532" mass="60606">MDNNKATLIFDSLRLLRLPSGSVIDLLAVMTVLYLLLLAVYRLYFSPSARFPGPRLAALSFWYEFYYDVWKEGQYTWKIRELHQEYGPFVRINPDEIHCNDPEFFDILYASSAKRKTDKWIWFVRQSWTRNSMFKTIKHDLHRQRRSQLSSFFSKSSIKTIEPLIVRKVNGLCARLEASSETQSVVSLTHAFVAVTLDIISRVCFGFSYDFLELPEFAQTWHDGLISTSRLGHSVRQFPWVFHLLSLFPRLLADPGILAANKRQEELTAQVAAVVDRHARGEKPPGEDGFTIFDAMLDADVPPEEKTNARLCEEAQALTAAGSLTTANTLDATIYQLLTHPNHLARLYRELEVAIPDPAVLPPATELEKLPFLTALLHEGLRISKGLPHRFARVSPDVSYSYGDVVIPRGLPVGMSFIDMVEDPETFPEPNSFEPERWMPFDEPEVRRRRKRLVIFGGGTRICLGINLAWAELYLTVAAVVRRFGDRLQLHDVVFERDLKIVVDGFNPLPSRESKGLRVVVRPKSEKGMGSA</sequence>
<dbReference type="PROSITE" id="PS00086">
    <property type="entry name" value="CYTOCHROME_P450"/>
    <property type="match status" value="1"/>
</dbReference>
<keyword evidence="10" id="KW-0472">Membrane</keyword>
<comment type="cofactor">
    <cofactor evidence="1 8">
        <name>heme</name>
        <dbReference type="ChEBI" id="CHEBI:30413"/>
    </cofactor>
</comment>
<dbReference type="GeneID" id="63777325"/>
<dbReference type="InterPro" id="IPR017972">
    <property type="entry name" value="Cyt_P450_CS"/>
</dbReference>
<organism evidence="11 12">
    <name type="scientific">Pseudomassariella vexata</name>
    <dbReference type="NCBI Taxonomy" id="1141098"/>
    <lineage>
        <taxon>Eukaryota</taxon>
        <taxon>Fungi</taxon>
        <taxon>Dikarya</taxon>
        <taxon>Ascomycota</taxon>
        <taxon>Pezizomycotina</taxon>
        <taxon>Sordariomycetes</taxon>
        <taxon>Xylariomycetidae</taxon>
        <taxon>Amphisphaeriales</taxon>
        <taxon>Pseudomassariaceae</taxon>
        <taxon>Pseudomassariella</taxon>
    </lineage>
</organism>
<dbReference type="PANTHER" id="PTHR24305:SF157">
    <property type="entry name" value="N-ACETYLTRYPTOPHAN 6-HYDROXYLASE IVOC-RELATED"/>
    <property type="match status" value="1"/>
</dbReference>
<dbReference type="Proteomes" id="UP000193689">
    <property type="component" value="Unassembled WGS sequence"/>
</dbReference>
<keyword evidence="3 8" id="KW-0349">Heme</keyword>
<dbReference type="STRING" id="1141098.A0A1Y2DHW9"/>
<evidence type="ECO:0000256" key="8">
    <source>
        <dbReference type="PIRSR" id="PIRSR602401-1"/>
    </source>
</evidence>
<evidence type="ECO:0000256" key="9">
    <source>
        <dbReference type="RuleBase" id="RU000461"/>
    </source>
</evidence>
<dbReference type="AlphaFoldDB" id="A0A1Y2DHW9"/>
<feature type="transmembrane region" description="Helical" evidence="10">
    <location>
        <begin position="23"/>
        <end position="45"/>
    </location>
</feature>
<evidence type="ECO:0000256" key="2">
    <source>
        <dbReference type="ARBA" id="ARBA00010617"/>
    </source>
</evidence>